<comment type="caution">
    <text evidence="2">The sequence shown here is derived from an EMBL/GenBank/DDBJ whole genome shotgun (WGS) entry which is preliminary data.</text>
</comment>
<evidence type="ECO:0000313" key="2">
    <source>
        <dbReference type="EMBL" id="SPN97693.1"/>
    </source>
</evidence>
<dbReference type="AlphaFoldDB" id="A0AAE8SRZ0"/>
<feature type="region of interest" description="Disordered" evidence="1">
    <location>
        <begin position="1"/>
        <end position="54"/>
    </location>
</feature>
<feature type="compositionally biased region" description="Polar residues" evidence="1">
    <location>
        <begin position="29"/>
        <end position="39"/>
    </location>
</feature>
<evidence type="ECO:0000256" key="1">
    <source>
        <dbReference type="SAM" id="MobiDB-lite"/>
    </source>
</evidence>
<gene>
    <name evidence="2" type="ORF">DNG_01206</name>
</gene>
<accession>A0AAE8SRZ0</accession>
<evidence type="ECO:0000313" key="3">
    <source>
        <dbReference type="Proteomes" id="UP001187682"/>
    </source>
</evidence>
<feature type="compositionally biased region" description="Polar residues" evidence="1">
    <location>
        <begin position="10"/>
        <end position="20"/>
    </location>
</feature>
<dbReference type="Proteomes" id="UP001187682">
    <property type="component" value="Unassembled WGS sequence"/>
</dbReference>
<protein>
    <submittedName>
        <fullName evidence="2">Uncharacterized protein</fullName>
    </submittedName>
</protein>
<proteinExistence type="predicted"/>
<name>A0AAE8SRZ0_9PEZI</name>
<organism evidence="2 3">
    <name type="scientific">Cephalotrichum gorgonifer</name>
    <dbReference type="NCBI Taxonomy" id="2041049"/>
    <lineage>
        <taxon>Eukaryota</taxon>
        <taxon>Fungi</taxon>
        <taxon>Dikarya</taxon>
        <taxon>Ascomycota</taxon>
        <taxon>Pezizomycotina</taxon>
        <taxon>Sordariomycetes</taxon>
        <taxon>Hypocreomycetidae</taxon>
        <taxon>Microascales</taxon>
        <taxon>Microascaceae</taxon>
        <taxon>Cephalotrichum</taxon>
    </lineage>
</organism>
<keyword evidence="3" id="KW-1185">Reference proteome</keyword>
<sequence length="54" mass="5780">MNEYHDRPLSGTNPGNNVGTQLEPGMSQPRASYTPQTKATRAALAQASTHAINQ</sequence>
<dbReference type="EMBL" id="ONZQ02000001">
    <property type="protein sequence ID" value="SPN97693.1"/>
    <property type="molecule type" value="Genomic_DNA"/>
</dbReference>
<reference evidence="2" key="1">
    <citation type="submission" date="2018-03" db="EMBL/GenBank/DDBJ databases">
        <authorList>
            <person name="Guldener U."/>
        </authorList>
    </citation>
    <scope>NUCLEOTIDE SEQUENCE</scope>
</reference>